<protein>
    <submittedName>
        <fullName evidence="2">SNARE protein, putative</fullName>
    </submittedName>
</protein>
<gene>
    <name evidence="2" type="ORF">PCHAJ_000350100</name>
</gene>
<evidence type="ECO:0000259" key="1">
    <source>
        <dbReference type="PROSITE" id="PS50192"/>
    </source>
</evidence>
<dbReference type="Proteomes" id="UP000507163">
    <property type="component" value="Chromosome 12"/>
</dbReference>
<dbReference type="CDD" id="cd15841">
    <property type="entry name" value="SNARE_Qc"/>
    <property type="match status" value="1"/>
</dbReference>
<dbReference type="Gene3D" id="1.20.5.110">
    <property type="match status" value="1"/>
</dbReference>
<proteinExistence type="predicted"/>
<dbReference type="EMBL" id="LT608178">
    <property type="protein sequence ID" value="SCM25578.1"/>
    <property type="molecule type" value="Genomic_DNA"/>
</dbReference>
<accession>A0A1C6YQA7</accession>
<dbReference type="SUPFAM" id="SSF58038">
    <property type="entry name" value="SNARE fusion complex"/>
    <property type="match status" value="1"/>
</dbReference>
<dbReference type="InterPro" id="IPR000727">
    <property type="entry name" value="T_SNARE_dom"/>
</dbReference>
<name>A0A1C6YQA7_PLACU</name>
<organism evidence="2 3">
    <name type="scientific">Plasmodium chabaudi chabaudi</name>
    <dbReference type="NCBI Taxonomy" id="31271"/>
    <lineage>
        <taxon>Eukaryota</taxon>
        <taxon>Sar</taxon>
        <taxon>Alveolata</taxon>
        <taxon>Apicomplexa</taxon>
        <taxon>Aconoidasida</taxon>
        <taxon>Haemosporida</taxon>
        <taxon>Plasmodiidae</taxon>
        <taxon>Plasmodium</taxon>
        <taxon>Plasmodium (Vinckeia)</taxon>
    </lineage>
</organism>
<sequence length="230" mass="27252">MDIWDTDYEKAIETGKEIKKLLRKNESERKKAKNRAILRGKITEFNQNMKFLIHQLNNDYIKNDIRYKSNEGKYRSKVELLETMKNDISELYEEYGTNNESSTSYNITMDFVNNFDSRDGSYINDISREELMLKQHNMMRLQDEQLEFLEGTTQNLKNISYNINSEIQVHNEILDDIDRDVDETRDLLDRNRNMFTRIINSTKKATNFNMNINSIEKGNVQIILPGSGFY</sequence>
<dbReference type="AlphaFoldDB" id="A0A1C6YQA7"/>
<feature type="domain" description="T-SNARE coiled-coil homology" evidence="1">
    <location>
        <begin position="136"/>
        <end position="198"/>
    </location>
</feature>
<evidence type="ECO:0000313" key="2">
    <source>
        <dbReference type="EMBL" id="SCM25578.1"/>
    </source>
</evidence>
<reference evidence="2 3" key="1">
    <citation type="submission" date="2016-08" db="EMBL/GenBank/DDBJ databases">
        <authorList>
            <consortium name="Pathogen Informatics"/>
        </authorList>
    </citation>
    <scope>NUCLEOTIDE SEQUENCE [LARGE SCALE GENOMIC DNA]</scope>
    <source>
        <strain evidence="2 3">AJ</strain>
    </source>
</reference>
<evidence type="ECO:0000313" key="3">
    <source>
        <dbReference type="Proteomes" id="UP000507163"/>
    </source>
</evidence>
<dbReference type="PROSITE" id="PS50192">
    <property type="entry name" value="T_SNARE"/>
    <property type="match status" value="1"/>
</dbReference>